<dbReference type="PRINTS" id="PR00683">
    <property type="entry name" value="SPECTRINPH"/>
</dbReference>
<reference evidence="22" key="2">
    <citation type="submission" date="2025-09" db="UniProtKB">
        <authorList>
            <consortium name="Ensembl"/>
        </authorList>
    </citation>
    <scope>IDENTIFICATION</scope>
</reference>
<dbReference type="CDD" id="cd00176">
    <property type="entry name" value="SPEC"/>
    <property type="match status" value="8"/>
</dbReference>
<dbReference type="InterPro" id="IPR002017">
    <property type="entry name" value="Spectrin_repeat"/>
</dbReference>
<dbReference type="PROSITE" id="PS50003">
    <property type="entry name" value="PH_DOMAIN"/>
    <property type="match status" value="1"/>
</dbReference>
<dbReference type="GO" id="GO:0005886">
    <property type="term" value="C:plasma membrane"/>
    <property type="evidence" value="ECO:0007669"/>
    <property type="project" value="UniProtKB-SubCell"/>
</dbReference>
<evidence type="ECO:0000256" key="12">
    <source>
        <dbReference type="ARBA" id="ARBA00023180"/>
    </source>
</evidence>
<dbReference type="Gene3D" id="1.10.418.10">
    <property type="entry name" value="Calponin-like domain"/>
    <property type="match status" value="2"/>
</dbReference>
<feature type="region of interest" description="Disordered" evidence="19">
    <location>
        <begin position="2077"/>
        <end position="2131"/>
    </location>
</feature>
<dbReference type="FunFam" id="1.20.58.60:FF:000033">
    <property type="entry name" value="Spectrin beta chain"/>
    <property type="match status" value="1"/>
</dbReference>
<dbReference type="Pfam" id="PF15410">
    <property type="entry name" value="PH_9"/>
    <property type="match status" value="1"/>
</dbReference>
<evidence type="ECO:0000256" key="4">
    <source>
        <dbReference type="ARBA" id="ARBA00004544"/>
    </source>
</evidence>
<name>A0A8C7D6N7_ONCKI</name>
<dbReference type="FunFam" id="1.20.58.60:FF:000059">
    <property type="entry name" value="Spectrin beta chain"/>
    <property type="match status" value="1"/>
</dbReference>
<comment type="function">
    <text evidence="16">Fodrin, which seems to be involved in secretion, interacts with calmodulin in a calcium-dependent manner and is thus candidate for the calcium-dependent movement of the cytoskeleton at the membrane. Plays a critical role in central nervous system development and function.</text>
</comment>
<dbReference type="InterPro" id="IPR018159">
    <property type="entry name" value="Spectrin/alpha-actinin"/>
</dbReference>
<dbReference type="FunFam" id="1.20.58.60:FF:000099">
    <property type="entry name" value="Spectrin beta chain"/>
    <property type="match status" value="1"/>
</dbReference>
<dbReference type="FunFam" id="1.20.58.60:FF:000011">
    <property type="entry name" value="Spectrin beta chain"/>
    <property type="match status" value="1"/>
</dbReference>
<sequence>MTTVAAEYEHMEITQQYSSSDTVNSRWDDEWDNENSSARLFERSRIKALADEREAVQKKTFTKWVNSHLSRVSCRITDLYRDLSDGRMLIKLLEVLSGERLPKPTRGRMRIHCLENVDKALQFLKDQRVHLENMGSHDIVDGNHRLTLGLIWTIILRFQIQDISVETDGDNKEKRSAKDALLLWCQMKTAGYPNVNIHNFSTSWRDGMAFNALIHKHRPDLIDFDKLKKSNAHHNLQNAFNLAEQHLGLTKLLDPEDISVDHPDEKSVITYVVTYYHYFSKMKALKVEGKRIGKVLDNAIETEKMIEKYESLASDLLEWIEQTIIILNNRKFANSLNGVQQQLQAFNTYRTVEKPPKFTEKGNLEVLLFTIQSKMRANNQKVYMPREGKLISDINKTWERLEKAEHERELSLRTELIRQEKLEQLARRFDRKAAMRETWLSENQRLVSQDNFGFDLPAVDAATKKHEAIETDITAYEERVQAVVSVAKELEAEKYHDIKRIAARKDNVIRLWEYLLELLKSRRQRLEMNLGLQRVFQEMLYIMDWMDEMKMMLLSQDYGKHLLGVEDLLQKHALVEADIGIQADRVKAVNNNAQKFAIDGDVYKPCDPQVIRDRVAHMEFCYQELIQLAAERRARLEESHRLWKFFWEMAEEEGWIREKEQILASDESGKDLTGTVRLLSQHRTLENEMSGREGHLQHTITEGQAMADGGHFGAAKIRERITNLRAQWAALEELAAVRKAHLEEAYALHQFQVDADDADAWTLDALRIVSSGEVGHDEFSTQALVRKHKDAAAEVASYRPVIDALHEQAGALPEAQVQSEQVKGRLAGIEERYKEVAELTRFRKQALQDALALYKMFSEADACEMWIDEKEQWLNSMEIPEKLEDLEVIQHRFESLEPEMNNQASRVAVVNQIARQLMHNGHPSEKNIKAQQDKLNNRWSQFRDLADQKKESLISALGVQNYHLDCNETKSWIREKTKVIESTQELGNDLTGVMALQRKLTGMERDLAAIEDKLGDLRGEAERLAGEHPDQAKAIKGRLAEITAVWEEMKATLRNRELSLGEASKLQQFLRELDDFQSWLSRTQTEYMLAHTEMATTLEGAEGAIKQQEDFMTTMDANEEKINSVVEAGRRLATDGNINADRIQERATSIDDRHKKNRKAALELLMRLKDNRDLQKFLQDSQELSLWINEKMLTAQDMSYDEARNLHSKWLKHQAFMAELQSNKEWLDKIEKDGMQLVLEKPETESVVKEKLSALQKMWEVLESTTQTKAQCLFDANKTELFTQSCADLDKWLGGLEGQIQSDDYGKDLTSVNILLKKQQILENQVEVRQREVVELRSQALVLSQEGNVTEEVDCQRQMVERKFKELLDPLRKRKNFLVASREIHQFNRDVEDEILWVEERMPIATSTEHGHNLQTVQLLIKKNQTLQKEIQGHQPRFDDIFERSESLLMEDSLAAEAWMSEQELYMMSDEKAKDEQSSVAMLKKHQIVEQSVEDYAETVHQLSMTSRGLTAAGHTESERIGMRQSQVDKLYAGMKDLSEERRGKLDERFRLFQLNREVDDLEQWIAEREVVAGSHELGQDYEHVTMLQERFREFSHDTGNIGQERVDAVNRLSDELINAGHTDAATVAEWKDGLNEAWADLLELIDTRTQILAASYELHKFYHDAKEILGRILDKHKKLPEEVGRDQNTVETLQRMHTTFEHDIQALGTQVRQLQEDAVRLQSAYAGDKADDIQRRESEVLEAWNTLLESCDVRRGHLLDTGDKFHFFSMVRDLMLWMEDVIRLIEAQENPRDVSSVELLMNNHQGIKAEIDARNDSFTACIELGKSLLARKHYASEEIKDKLLQLMDKRKDMIDKWEDRREWLRLILEVHQFGRDAGVAEAWLLGQEPYLFGLELGQSVDEVEKLIKRHEAFEKSAATWEERFSALERLTTLELLEVRRQQEEEERMRKPPSPEPLPAQDSPQQRVEIMNGEAEQNSKDPSPIPSPTADRRGKGSLSSTLLTQNHDSPVAQLEGFLHRKESKYLMGAVCDVATDYKKKKHVFKLRVADGNEYLFQAKEEEEMSTWIQAILNAGTPDKVSITPSNQSTPGSSRAQTLPATVTLTTESSPGKREKEKDKEKRFSLFGKKKL</sequence>
<keyword evidence="7" id="KW-1003">Cell membrane</keyword>
<feature type="compositionally biased region" description="Basic and acidic residues" evidence="19">
    <location>
        <begin position="2110"/>
        <end position="2123"/>
    </location>
</feature>
<accession>A0A8C7D6N7</accession>
<dbReference type="PROSITE" id="PS00020">
    <property type="entry name" value="ACTININ_2"/>
    <property type="match status" value="1"/>
</dbReference>
<evidence type="ECO:0000256" key="6">
    <source>
        <dbReference type="ARBA" id="ARBA00022467"/>
    </source>
</evidence>
<feature type="compositionally biased region" description="Polar residues" evidence="19">
    <location>
        <begin position="1997"/>
        <end position="2007"/>
    </location>
</feature>
<dbReference type="PIRSF" id="PIRSF002297">
    <property type="entry name" value="Spectrin_beta_subunit"/>
    <property type="match status" value="1"/>
</dbReference>
<dbReference type="CDD" id="cd21248">
    <property type="entry name" value="CH_SPTB_like_rpt2"/>
    <property type="match status" value="1"/>
</dbReference>
<dbReference type="GO" id="GO:0003779">
    <property type="term" value="F:actin binding"/>
    <property type="evidence" value="ECO:0007669"/>
    <property type="project" value="UniProtKB-KW"/>
</dbReference>
<dbReference type="Proteomes" id="UP000694557">
    <property type="component" value="Unassembled WGS sequence"/>
</dbReference>
<evidence type="ECO:0000256" key="15">
    <source>
        <dbReference type="ARBA" id="ARBA00037833"/>
    </source>
</evidence>
<dbReference type="SMART" id="SM00150">
    <property type="entry name" value="SPEC"/>
    <property type="match status" value="16"/>
</dbReference>
<evidence type="ECO:0000256" key="19">
    <source>
        <dbReference type="SAM" id="MobiDB-lite"/>
    </source>
</evidence>
<evidence type="ECO:0000256" key="17">
    <source>
        <dbReference type="PIRNR" id="PIRNR002297"/>
    </source>
</evidence>
<keyword evidence="11" id="KW-0472">Membrane</keyword>
<evidence type="ECO:0000256" key="10">
    <source>
        <dbReference type="ARBA" id="ARBA00022860"/>
    </source>
</evidence>
<dbReference type="InterPro" id="IPR016343">
    <property type="entry name" value="Spectrin_bsu"/>
</dbReference>
<evidence type="ECO:0000256" key="9">
    <source>
        <dbReference type="ARBA" id="ARBA00022737"/>
    </source>
</evidence>
<dbReference type="FunFam" id="1.20.58.60:FF:000130">
    <property type="entry name" value="Spectrin beta chain"/>
    <property type="match status" value="1"/>
</dbReference>
<keyword evidence="23" id="KW-1185">Reference proteome</keyword>
<evidence type="ECO:0000256" key="13">
    <source>
        <dbReference type="ARBA" id="ARBA00023203"/>
    </source>
</evidence>
<keyword evidence="10" id="KW-0112">Calmodulin-binding</keyword>
<dbReference type="FunFam" id="1.20.58.60:FF:000105">
    <property type="entry name" value="Spectrin beta chain"/>
    <property type="match status" value="1"/>
</dbReference>
<feature type="domain" description="PH" evidence="20">
    <location>
        <begin position="1900"/>
        <end position="2076"/>
    </location>
</feature>
<reference evidence="22" key="1">
    <citation type="submission" date="2025-08" db="UniProtKB">
        <authorList>
            <consortium name="Ensembl"/>
        </authorList>
    </citation>
    <scope>IDENTIFICATION</scope>
</reference>
<dbReference type="FunFam" id="1.20.58.60:FF:000018">
    <property type="entry name" value="Spectrin beta chain"/>
    <property type="match status" value="1"/>
</dbReference>
<gene>
    <name evidence="22" type="primary">SPTBN1</name>
</gene>
<dbReference type="SUPFAM" id="SSF46966">
    <property type="entry name" value="Spectrin repeat"/>
    <property type="match status" value="13"/>
</dbReference>
<dbReference type="InterPro" id="IPR041681">
    <property type="entry name" value="PH_9"/>
</dbReference>
<evidence type="ECO:0000256" key="7">
    <source>
        <dbReference type="ARBA" id="ARBA00022475"/>
    </source>
</evidence>
<dbReference type="GO" id="GO:0008091">
    <property type="term" value="C:spectrin"/>
    <property type="evidence" value="ECO:0007669"/>
    <property type="project" value="InterPro"/>
</dbReference>
<evidence type="ECO:0000256" key="5">
    <source>
        <dbReference type="ARBA" id="ARBA00006826"/>
    </source>
</evidence>
<keyword evidence="9" id="KW-0677">Repeat</keyword>
<proteinExistence type="inferred from homology"/>
<evidence type="ECO:0000313" key="23">
    <source>
        <dbReference type="Proteomes" id="UP000694557"/>
    </source>
</evidence>
<comment type="similarity">
    <text evidence="5 17">Belongs to the spectrin family.</text>
</comment>
<evidence type="ECO:0000259" key="21">
    <source>
        <dbReference type="PROSITE" id="PS50021"/>
    </source>
</evidence>
<dbReference type="FunFam" id="1.20.58.60:FF:000049">
    <property type="entry name" value="Spectrin beta chain"/>
    <property type="match status" value="1"/>
</dbReference>
<dbReference type="FunFam" id="1.10.418.10:FF:000004">
    <property type="entry name" value="Spectrin beta chain"/>
    <property type="match status" value="1"/>
</dbReference>
<dbReference type="GO" id="GO:0005516">
    <property type="term" value="F:calmodulin binding"/>
    <property type="evidence" value="ECO:0007669"/>
    <property type="project" value="UniProtKB-KW"/>
</dbReference>
<feature type="coiled-coil region" evidence="18">
    <location>
        <begin position="459"/>
        <end position="493"/>
    </location>
</feature>
<feature type="compositionally biased region" description="Polar residues" evidence="19">
    <location>
        <begin position="2082"/>
        <end position="2109"/>
    </location>
</feature>
<keyword evidence="18" id="KW-0175">Coiled coil</keyword>
<dbReference type="SUPFAM" id="SSF50729">
    <property type="entry name" value="PH domain-like"/>
    <property type="match status" value="1"/>
</dbReference>
<dbReference type="GO" id="GO:0021556">
    <property type="term" value="P:central nervous system formation"/>
    <property type="evidence" value="ECO:0007669"/>
    <property type="project" value="UniProtKB-ARBA"/>
</dbReference>
<evidence type="ECO:0000256" key="1">
    <source>
        <dbReference type="ARBA" id="ARBA00004245"/>
    </source>
</evidence>
<protein>
    <recommendedName>
        <fullName evidence="17">Spectrin beta chain</fullName>
    </recommendedName>
</protein>
<dbReference type="FunFam" id="1.20.58.60:FF:000083">
    <property type="entry name" value="Spectrin beta chain"/>
    <property type="match status" value="1"/>
</dbReference>
<evidence type="ECO:0000256" key="8">
    <source>
        <dbReference type="ARBA" id="ARBA00022490"/>
    </source>
</evidence>
<dbReference type="Gene3D" id="1.20.58.60">
    <property type="match status" value="11"/>
</dbReference>
<dbReference type="PROSITE" id="PS50021">
    <property type="entry name" value="CH"/>
    <property type="match status" value="2"/>
</dbReference>
<dbReference type="GO" id="GO:0005200">
    <property type="term" value="F:structural constituent of cytoskeleton"/>
    <property type="evidence" value="ECO:0007669"/>
    <property type="project" value="UniProtKB-UniRule"/>
</dbReference>
<dbReference type="SUPFAM" id="SSF47576">
    <property type="entry name" value="Calponin-homology domain, CH-domain"/>
    <property type="match status" value="1"/>
</dbReference>
<keyword evidence="13 17" id="KW-0009">Actin-binding</keyword>
<organism evidence="22 23">
    <name type="scientific">Oncorhynchus kisutch</name>
    <name type="common">Coho salmon</name>
    <name type="synonym">Salmo kisutch</name>
    <dbReference type="NCBI Taxonomy" id="8019"/>
    <lineage>
        <taxon>Eukaryota</taxon>
        <taxon>Metazoa</taxon>
        <taxon>Chordata</taxon>
        <taxon>Craniata</taxon>
        <taxon>Vertebrata</taxon>
        <taxon>Euteleostomi</taxon>
        <taxon>Actinopterygii</taxon>
        <taxon>Neopterygii</taxon>
        <taxon>Teleostei</taxon>
        <taxon>Protacanthopterygii</taxon>
        <taxon>Salmoniformes</taxon>
        <taxon>Salmonidae</taxon>
        <taxon>Salmoninae</taxon>
        <taxon>Oncorhynchus</taxon>
    </lineage>
</organism>
<comment type="subcellular location">
    <subcellularLocation>
        <location evidence="2">Cell membrane</location>
        <topology evidence="2">Peripheral membrane protein</topology>
        <orientation evidence="2">Cytoplasmic side</orientation>
    </subcellularLocation>
    <subcellularLocation>
        <location evidence="4">Cytoplasm</location>
        <location evidence="4">Cell cortex</location>
    </subcellularLocation>
    <subcellularLocation>
        <location evidence="1">Cytoplasm</location>
        <location evidence="1">Cytoskeleton</location>
    </subcellularLocation>
    <subcellularLocation>
        <location evidence="3">Cytoplasm</location>
        <location evidence="3">Cytosol</location>
    </subcellularLocation>
    <subcellularLocation>
        <location evidence="15">Cytoplasm</location>
        <location evidence="15">Myofibril</location>
        <location evidence="15">Sarcomere</location>
        <location evidence="15">M line</location>
    </subcellularLocation>
</comment>
<dbReference type="Pfam" id="PF00307">
    <property type="entry name" value="CH"/>
    <property type="match status" value="2"/>
</dbReference>
<evidence type="ECO:0000256" key="2">
    <source>
        <dbReference type="ARBA" id="ARBA00004413"/>
    </source>
</evidence>
<dbReference type="InterPro" id="IPR001849">
    <property type="entry name" value="PH_domain"/>
</dbReference>
<dbReference type="GO" id="GO:0051693">
    <property type="term" value="P:actin filament capping"/>
    <property type="evidence" value="ECO:0007669"/>
    <property type="project" value="UniProtKB-UniRule"/>
</dbReference>
<evidence type="ECO:0000256" key="3">
    <source>
        <dbReference type="ARBA" id="ARBA00004514"/>
    </source>
</evidence>
<dbReference type="GO" id="GO:0005543">
    <property type="term" value="F:phospholipid binding"/>
    <property type="evidence" value="ECO:0007669"/>
    <property type="project" value="InterPro"/>
</dbReference>
<evidence type="ECO:0000313" key="22">
    <source>
        <dbReference type="Ensembl" id="ENSOKIP00005014109.1"/>
    </source>
</evidence>
<feature type="region of interest" description="Disordered" evidence="19">
    <location>
        <begin position="1942"/>
        <end position="2007"/>
    </location>
</feature>
<feature type="domain" description="Calponin-homology (CH)" evidence="21">
    <location>
        <begin position="55"/>
        <end position="159"/>
    </location>
</feature>
<dbReference type="GO" id="GO:0005829">
    <property type="term" value="C:cytosol"/>
    <property type="evidence" value="ECO:0007669"/>
    <property type="project" value="UniProtKB-SubCell"/>
</dbReference>
<evidence type="ECO:0000259" key="20">
    <source>
        <dbReference type="PROSITE" id="PS50003"/>
    </source>
</evidence>
<evidence type="ECO:0000256" key="18">
    <source>
        <dbReference type="SAM" id="Coils"/>
    </source>
</evidence>
<dbReference type="GO" id="GO:0005634">
    <property type="term" value="C:nucleus"/>
    <property type="evidence" value="ECO:0007669"/>
    <property type="project" value="UniProtKB-ARBA"/>
</dbReference>
<dbReference type="Pfam" id="PF00435">
    <property type="entry name" value="Spectrin"/>
    <property type="match status" value="16"/>
</dbReference>
<keyword evidence="14 17" id="KW-0206">Cytoskeleton</keyword>
<dbReference type="GeneTree" id="ENSGT00940000154864"/>
<evidence type="ECO:0000256" key="14">
    <source>
        <dbReference type="ARBA" id="ARBA00023212"/>
    </source>
</evidence>
<dbReference type="FunFam" id="1.20.58.60:FF:000019">
    <property type="entry name" value="Spectrin beta chain"/>
    <property type="match status" value="1"/>
</dbReference>
<dbReference type="Ensembl" id="ENSOKIT00005015024.1">
    <property type="protein sequence ID" value="ENSOKIP00005014109.1"/>
    <property type="gene ID" value="ENSOKIG00005006065.1"/>
</dbReference>
<dbReference type="PROSITE" id="PS00019">
    <property type="entry name" value="ACTININ_1"/>
    <property type="match status" value="1"/>
</dbReference>
<dbReference type="Gene3D" id="2.30.29.30">
    <property type="entry name" value="Pleckstrin-homology domain (PH domain)/Phosphotyrosine-binding domain (PTB)"/>
    <property type="match status" value="1"/>
</dbReference>
<feature type="domain" description="Calponin-homology (CH)" evidence="21">
    <location>
        <begin position="175"/>
        <end position="280"/>
    </location>
</feature>
<evidence type="ECO:0000256" key="11">
    <source>
        <dbReference type="ARBA" id="ARBA00023136"/>
    </source>
</evidence>
<dbReference type="InterPro" id="IPR011993">
    <property type="entry name" value="PH-like_dom_sf"/>
</dbReference>
<keyword evidence="12" id="KW-0325">Glycoprotein</keyword>
<dbReference type="InterPro" id="IPR001589">
    <property type="entry name" value="Actinin_actin-bd_CS"/>
</dbReference>
<evidence type="ECO:0000256" key="16">
    <source>
        <dbReference type="ARBA" id="ARBA00053223"/>
    </source>
</evidence>
<dbReference type="SMART" id="SM00033">
    <property type="entry name" value="CH"/>
    <property type="match status" value="2"/>
</dbReference>
<keyword evidence="8 17" id="KW-0963">Cytoplasm</keyword>
<dbReference type="PANTHER" id="PTHR11915">
    <property type="entry name" value="SPECTRIN/FILAMIN RELATED CYTOSKELETAL PROTEIN"/>
    <property type="match status" value="1"/>
</dbReference>
<keyword evidence="6 17" id="KW-0117">Actin capping</keyword>
<dbReference type="GO" id="GO:0031430">
    <property type="term" value="C:M band"/>
    <property type="evidence" value="ECO:0007669"/>
    <property type="project" value="UniProtKB-SubCell"/>
</dbReference>
<dbReference type="InterPro" id="IPR001605">
    <property type="entry name" value="PH_dom-spectrin-type"/>
</dbReference>
<feature type="coiled-coil region" evidence="18">
    <location>
        <begin position="993"/>
        <end position="1027"/>
    </location>
</feature>
<dbReference type="InterPro" id="IPR036872">
    <property type="entry name" value="CH_dom_sf"/>
</dbReference>
<dbReference type="GO" id="GO:0072659">
    <property type="term" value="P:protein localization to plasma membrane"/>
    <property type="evidence" value="ECO:0007669"/>
    <property type="project" value="UniProtKB-ARBA"/>
</dbReference>
<dbReference type="FunFam" id="1.10.418.10:FF:000003">
    <property type="entry name" value="Spectrin beta chain"/>
    <property type="match status" value="1"/>
</dbReference>
<dbReference type="InterPro" id="IPR001715">
    <property type="entry name" value="CH_dom"/>
</dbReference>